<organism evidence="1 2">
    <name type="scientific">Kickxella alabastrina</name>
    <dbReference type="NCBI Taxonomy" id="61397"/>
    <lineage>
        <taxon>Eukaryota</taxon>
        <taxon>Fungi</taxon>
        <taxon>Fungi incertae sedis</taxon>
        <taxon>Zoopagomycota</taxon>
        <taxon>Kickxellomycotina</taxon>
        <taxon>Kickxellomycetes</taxon>
        <taxon>Kickxellales</taxon>
        <taxon>Kickxellaceae</taxon>
        <taxon>Kickxella</taxon>
    </lineage>
</organism>
<evidence type="ECO:0000313" key="2">
    <source>
        <dbReference type="Proteomes" id="UP001150581"/>
    </source>
</evidence>
<dbReference type="Proteomes" id="UP001150581">
    <property type="component" value="Unassembled WGS sequence"/>
</dbReference>
<dbReference type="EMBL" id="JANBPG010000319">
    <property type="protein sequence ID" value="KAJ1897588.1"/>
    <property type="molecule type" value="Genomic_DNA"/>
</dbReference>
<proteinExistence type="predicted"/>
<comment type="caution">
    <text evidence="1">The sequence shown here is derived from an EMBL/GenBank/DDBJ whole genome shotgun (WGS) entry which is preliminary data.</text>
</comment>
<gene>
    <name evidence="1" type="ORF">LPJ66_003268</name>
</gene>
<reference evidence="1" key="1">
    <citation type="submission" date="2022-07" db="EMBL/GenBank/DDBJ databases">
        <title>Phylogenomic reconstructions and comparative analyses of Kickxellomycotina fungi.</title>
        <authorList>
            <person name="Reynolds N.K."/>
            <person name="Stajich J.E."/>
            <person name="Barry K."/>
            <person name="Grigoriev I.V."/>
            <person name="Crous P."/>
            <person name="Smith M.E."/>
        </authorList>
    </citation>
    <scope>NUCLEOTIDE SEQUENCE</scope>
    <source>
        <strain evidence="1">Benny 63K</strain>
    </source>
</reference>
<protein>
    <submittedName>
        <fullName evidence="1">Uncharacterized protein</fullName>
    </submittedName>
</protein>
<sequence>MSIFGEYPHSITQNGDITLELVYEFLSLEQSTQHQSSQPELHPALQLQPLYPPMLPVSPAISMSYGWSQNAGVSNQMPIAIASTPNSATSQQDGFFENQLWSPAQSYSQNCEVSAMSSNIRIPESMRVSGNRITADFPPSNGNALVSAFSHCGQQEIYGSAAGVLTIDQVPKKHRAELRKHRR</sequence>
<name>A0ACC1IL64_9FUNG</name>
<keyword evidence="2" id="KW-1185">Reference proteome</keyword>
<accession>A0ACC1IL64</accession>
<evidence type="ECO:0000313" key="1">
    <source>
        <dbReference type="EMBL" id="KAJ1897588.1"/>
    </source>
</evidence>